<feature type="transmembrane region" description="Helical" evidence="2">
    <location>
        <begin position="16"/>
        <end position="40"/>
    </location>
</feature>
<evidence type="ECO:0000313" key="4">
    <source>
        <dbReference type="Proteomes" id="UP000515240"/>
    </source>
</evidence>
<feature type="transmembrane region" description="Helical" evidence="2">
    <location>
        <begin position="374"/>
        <end position="396"/>
    </location>
</feature>
<name>A0A7G5EG26_9BURK</name>
<accession>A0A7G5EG26</accession>
<keyword evidence="4" id="KW-1185">Reference proteome</keyword>
<dbReference type="PANTHER" id="PTHR34219:SF1">
    <property type="entry name" value="PEPSY DOMAIN-CONTAINING PROTEIN"/>
    <property type="match status" value="1"/>
</dbReference>
<keyword evidence="2" id="KW-0812">Transmembrane</keyword>
<feature type="compositionally biased region" description="Basic and acidic residues" evidence="1">
    <location>
        <begin position="257"/>
        <end position="267"/>
    </location>
</feature>
<feature type="transmembrane region" description="Helical" evidence="2">
    <location>
        <begin position="200"/>
        <end position="219"/>
    </location>
</feature>
<dbReference type="EMBL" id="CP058554">
    <property type="protein sequence ID" value="QMV72951.1"/>
    <property type="molecule type" value="Genomic_DNA"/>
</dbReference>
<dbReference type="Proteomes" id="UP000515240">
    <property type="component" value="Chromosome"/>
</dbReference>
<sequence length="469" mass="51316">MSPSSRTTWQLLIRRLHLYIGLLVAPFIVVAAATGLLYALTPQLESQLYRSALQADSAPGTQAQPLSAQVQVALQSLPTPAVVVAVRPAPDTRSTTRVMVADTALGPSEYRSLFVNPSSLALQGDLTVYGTSGVLPLRKQLDLLHRQLLMGDWGRTYSELAASWLWVAGLGGVALWWLSRPQRAGGNKATLPPLRRWHHGLGLWLLVGLLFLSGTGLTWSRWAGRHFGQALQHMGWQTPRLNTDLSVNNAGAHTHHHPADPHADHAEHQATPMAMPGMANMAGMAPMPQDFDTALALARQHGLASSKLEIRPPAAAGKAWTVTEINRSWPTEVDALAIDLANGQVLHHNRFSDYPLASKLTRWGIDLHMGSWGVLNQVVLVLLGAGIVAMAVTGWLQWRKRSGRRREWLHRQLTLIHQWRQLPRAAALALLLAAAALGWLLPVLGCSLLALLALDAWIYLRPSPQPAQR</sequence>
<keyword evidence="2" id="KW-0472">Membrane</keyword>
<reference evidence="3 4" key="1">
    <citation type="journal article" date="2020" name="G3 (Bethesda)">
        <title>CeMbio - The Caenorhabditis elegans Microbiome Resource.</title>
        <authorList>
            <person name="Dirksen P."/>
            <person name="Assie A."/>
            <person name="Zimmermann J."/>
            <person name="Zhang F."/>
            <person name="Tietje A.M."/>
            <person name="Marsh S.A."/>
            <person name="Felix M.A."/>
            <person name="Shapira M."/>
            <person name="Kaleta C."/>
            <person name="Schulenburg H."/>
            <person name="Samuel B."/>
        </authorList>
    </citation>
    <scope>NUCLEOTIDE SEQUENCE [LARGE SCALE GENOMIC DNA]</scope>
    <source>
        <strain evidence="3 4">BIGb0172</strain>
    </source>
</reference>
<gene>
    <name evidence="3" type="ORF">HS961_08910</name>
</gene>
<keyword evidence="2" id="KW-1133">Transmembrane helix</keyword>
<proteinExistence type="predicted"/>
<dbReference type="InterPro" id="IPR005625">
    <property type="entry name" value="PepSY-ass_TM"/>
</dbReference>
<evidence type="ECO:0000256" key="1">
    <source>
        <dbReference type="SAM" id="MobiDB-lite"/>
    </source>
</evidence>
<feature type="region of interest" description="Disordered" evidence="1">
    <location>
        <begin position="245"/>
        <end position="267"/>
    </location>
</feature>
<feature type="transmembrane region" description="Helical" evidence="2">
    <location>
        <begin position="427"/>
        <end position="460"/>
    </location>
</feature>
<dbReference type="RefSeq" id="WP_182327357.1">
    <property type="nucleotide sequence ID" value="NZ_CP058554.1"/>
</dbReference>
<organism evidence="3 4">
    <name type="scientific">Comamonas piscis</name>
    <dbReference type="NCBI Taxonomy" id="1562974"/>
    <lineage>
        <taxon>Bacteria</taxon>
        <taxon>Pseudomonadati</taxon>
        <taxon>Pseudomonadota</taxon>
        <taxon>Betaproteobacteria</taxon>
        <taxon>Burkholderiales</taxon>
        <taxon>Comamonadaceae</taxon>
        <taxon>Comamonas</taxon>
    </lineage>
</organism>
<dbReference type="KEGG" id="cpis:HS961_08910"/>
<dbReference type="Pfam" id="PF03929">
    <property type="entry name" value="PepSY_TM"/>
    <property type="match status" value="1"/>
</dbReference>
<dbReference type="PANTHER" id="PTHR34219">
    <property type="entry name" value="IRON-REGULATED INNER MEMBRANE PROTEIN-RELATED"/>
    <property type="match status" value="1"/>
</dbReference>
<protein>
    <submittedName>
        <fullName evidence="3">PepSY domain-containing protein</fullName>
    </submittedName>
</protein>
<evidence type="ECO:0000313" key="3">
    <source>
        <dbReference type="EMBL" id="QMV72951.1"/>
    </source>
</evidence>
<evidence type="ECO:0000256" key="2">
    <source>
        <dbReference type="SAM" id="Phobius"/>
    </source>
</evidence>
<feature type="transmembrane region" description="Helical" evidence="2">
    <location>
        <begin position="160"/>
        <end position="179"/>
    </location>
</feature>
<dbReference type="AlphaFoldDB" id="A0A7G5EG26"/>